<name>I4Z6E6_9BURK</name>
<reference evidence="2 3" key="1">
    <citation type="submission" date="2012-04" db="EMBL/GenBank/DDBJ databases">
        <title>Improved High-Quality Draft sequence of Leptothrix ochracea L12.</title>
        <authorList>
            <consortium name="US DOE Joint Genome Institute"/>
            <person name="Lucas S."/>
            <person name="Han J."/>
            <person name="Lapidus A."/>
            <person name="Cheng J.-F."/>
            <person name="Goodwin L."/>
            <person name="Pitluck S."/>
            <person name="Peters L."/>
            <person name="Zeytun A."/>
            <person name="Detter J.C."/>
            <person name="Han C."/>
            <person name="Tapia R."/>
            <person name="Land M."/>
            <person name="Hauser L."/>
            <person name="Kyrpides N."/>
            <person name="Ivanova N."/>
            <person name="Pagani I."/>
            <person name="Stepanauskas R."/>
            <person name="Masland D."/>
            <person name="Poulton N."/>
            <person name="Emerson D."/>
            <person name="Fleming E."/>
            <person name="Woyke T."/>
        </authorList>
    </citation>
    <scope>NUCLEOTIDE SEQUENCE [LARGE SCALE GENOMIC DNA]</scope>
    <source>
        <strain evidence="2 3">L12</strain>
    </source>
</reference>
<dbReference type="HOGENOM" id="CLU_1179056_0_0_4"/>
<dbReference type="OrthoDB" id="7068672at2"/>
<evidence type="ECO:0000256" key="1">
    <source>
        <dbReference type="SAM" id="SignalP"/>
    </source>
</evidence>
<gene>
    <name evidence="2" type="ORF">LepocDRAFT_00005300</name>
</gene>
<organism evidence="2 3">
    <name type="scientific">Leptothrix ochracea L12</name>
    <dbReference type="NCBI Taxonomy" id="735332"/>
    <lineage>
        <taxon>Bacteria</taxon>
        <taxon>Pseudomonadati</taxon>
        <taxon>Pseudomonadota</taxon>
        <taxon>Betaproteobacteria</taxon>
        <taxon>Burkholderiales</taxon>
        <taxon>Sphaerotilaceae</taxon>
        <taxon>Leptothrix</taxon>
    </lineage>
</organism>
<evidence type="ECO:0000313" key="3">
    <source>
        <dbReference type="Proteomes" id="UP000053899"/>
    </source>
</evidence>
<dbReference type="PROSITE" id="PS51257">
    <property type="entry name" value="PROKAR_LIPOPROTEIN"/>
    <property type="match status" value="1"/>
</dbReference>
<dbReference type="GeneID" id="92351971"/>
<accession>I4Z6E6</accession>
<sequence length="235" mass="24572">MKKYLVVMLMVSTLSGCGSLMSQKVAELAPTRVTAQTGEMVTLPAQLRTITNKTSKGSYISCAEPGPDVAMSDTFKLIAGITTDTSSSINNGNGSSASAGNKTGLNNDLQTSTAALELAGRTQTVLLAREFLYRTCEAASNGWIKDEAVARAHESILKNITDLIDTDKKKAETTAAIAGAVATGKLDPKLLGNAAIAVSGAIRDACTKDFEECITKAGVDEKAKGVCRANLNKCF</sequence>
<proteinExistence type="predicted"/>
<dbReference type="EMBL" id="JH660663">
    <property type="protein sequence ID" value="EIM31788.1"/>
    <property type="molecule type" value="Genomic_DNA"/>
</dbReference>
<dbReference type="AlphaFoldDB" id="I4Z6E6"/>
<dbReference type="Proteomes" id="UP000053899">
    <property type="component" value="Unassembled WGS sequence"/>
</dbReference>
<feature type="chain" id="PRO_5003698444" description="Lipoprotein" evidence="1">
    <location>
        <begin position="19"/>
        <end position="235"/>
    </location>
</feature>
<protein>
    <recommendedName>
        <fullName evidence="4">Lipoprotein</fullName>
    </recommendedName>
</protein>
<dbReference type="RefSeq" id="WP_009453114.1">
    <property type="nucleotide sequence ID" value="NZ_JH660663.1"/>
</dbReference>
<evidence type="ECO:0000313" key="2">
    <source>
        <dbReference type="EMBL" id="EIM31788.1"/>
    </source>
</evidence>
<feature type="signal peptide" evidence="1">
    <location>
        <begin position="1"/>
        <end position="18"/>
    </location>
</feature>
<keyword evidence="3" id="KW-1185">Reference proteome</keyword>
<evidence type="ECO:0008006" key="4">
    <source>
        <dbReference type="Google" id="ProtNLM"/>
    </source>
</evidence>
<keyword evidence="1" id="KW-0732">Signal</keyword>